<dbReference type="Pfam" id="PF13400">
    <property type="entry name" value="Tad"/>
    <property type="match status" value="1"/>
</dbReference>
<gene>
    <name evidence="3" type="ORF">UFOPK4237_01782</name>
</gene>
<evidence type="ECO:0000259" key="2">
    <source>
        <dbReference type="Pfam" id="PF13400"/>
    </source>
</evidence>
<dbReference type="InterPro" id="IPR021202">
    <property type="entry name" value="Rv3654c-like"/>
</dbReference>
<keyword evidence="1" id="KW-0472">Membrane</keyword>
<dbReference type="InterPro" id="IPR028087">
    <property type="entry name" value="Tad_N"/>
</dbReference>
<name>A0A6J7SQ21_9ZZZZ</name>
<dbReference type="AlphaFoldDB" id="A0A6J7SQ21"/>
<dbReference type="EMBL" id="CAFBPZ010000201">
    <property type="protein sequence ID" value="CAB5043405.1"/>
    <property type="molecule type" value="Genomic_DNA"/>
</dbReference>
<feature type="transmembrane region" description="Helical" evidence="1">
    <location>
        <begin position="20"/>
        <end position="40"/>
    </location>
</feature>
<accession>A0A6J7SQ21</accession>
<evidence type="ECO:0000313" key="3">
    <source>
        <dbReference type="EMBL" id="CAB5043405.1"/>
    </source>
</evidence>
<proteinExistence type="predicted"/>
<keyword evidence="1" id="KW-0812">Transmembrane</keyword>
<organism evidence="3">
    <name type="scientific">freshwater metagenome</name>
    <dbReference type="NCBI Taxonomy" id="449393"/>
    <lineage>
        <taxon>unclassified sequences</taxon>
        <taxon>metagenomes</taxon>
        <taxon>ecological metagenomes</taxon>
    </lineage>
</organism>
<reference evidence="3" key="1">
    <citation type="submission" date="2020-05" db="EMBL/GenBank/DDBJ databases">
        <authorList>
            <person name="Chiriac C."/>
            <person name="Salcher M."/>
            <person name="Ghai R."/>
            <person name="Kavagutti S V."/>
        </authorList>
    </citation>
    <scope>NUCLEOTIDE SEQUENCE</scope>
</reference>
<dbReference type="NCBIfam" id="TIGR03816">
    <property type="entry name" value="tadE_like_DECH"/>
    <property type="match status" value="1"/>
</dbReference>
<feature type="domain" description="Putative Flp pilus-assembly TadG-like N-terminal" evidence="2">
    <location>
        <begin position="16"/>
        <end position="62"/>
    </location>
</feature>
<keyword evidence="1" id="KW-1133">Transmembrane helix</keyword>
<sequence length="133" mass="13671">MKRSSKVALHRDHEKGSGTVLGIALIGVISMLGFVAVAQAQATLLSHSVQGAADLSAIAGAQSFSDPCARAESIASLNRVRLTRCFVDGADVSVEVEAATPSLVAKLLNRFGLTVNNLRAVATAGPPDFASVL</sequence>
<evidence type="ECO:0000256" key="1">
    <source>
        <dbReference type="SAM" id="Phobius"/>
    </source>
</evidence>
<protein>
    <submittedName>
        <fullName evidence="3">Unannotated protein</fullName>
    </submittedName>
</protein>